<dbReference type="PANTHER" id="PTHR43820">
    <property type="entry name" value="HIGH-AFFINITY BRANCHED-CHAIN AMINO ACID TRANSPORT ATP-BINDING PROTEIN LIVF"/>
    <property type="match status" value="1"/>
</dbReference>
<evidence type="ECO:0000259" key="4">
    <source>
        <dbReference type="PROSITE" id="PS50893"/>
    </source>
</evidence>
<dbReference type="Gene3D" id="3.40.50.300">
    <property type="entry name" value="P-loop containing nucleotide triphosphate hydrolases"/>
    <property type="match status" value="1"/>
</dbReference>
<dbReference type="PROSITE" id="PS50893">
    <property type="entry name" value="ABC_TRANSPORTER_2"/>
    <property type="match status" value="1"/>
</dbReference>
<evidence type="ECO:0000256" key="1">
    <source>
        <dbReference type="ARBA" id="ARBA00005417"/>
    </source>
</evidence>
<comment type="caution">
    <text evidence="5">The sequence shown here is derived from an EMBL/GenBank/DDBJ whole genome shotgun (WGS) entry which is preliminary data.</text>
</comment>
<dbReference type="AlphaFoldDB" id="X1PW95"/>
<feature type="domain" description="ABC transporter" evidence="4">
    <location>
        <begin position="3"/>
        <end position="183"/>
    </location>
</feature>
<dbReference type="InterPro" id="IPR027417">
    <property type="entry name" value="P-loop_NTPase"/>
</dbReference>
<dbReference type="EMBL" id="BARV01023995">
    <property type="protein sequence ID" value="GAI43125.1"/>
    <property type="molecule type" value="Genomic_DNA"/>
</dbReference>
<protein>
    <recommendedName>
        <fullName evidence="4">ABC transporter domain-containing protein</fullName>
    </recommendedName>
</protein>
<dbReference type="GO" id="GO:0016887">
    <property type="term" value="F:ATP hydrolysis activity"/>
    <property type="evidence" value="ECO:0007669"/>
    <property type="project" value="InterPro"/>
</dbReference>
<reference evidence="5" key="1">
    <citation type="journal article" date="2014" name="Front. Microbiol.">
        <title>High frequency of phylogenetically diverse reductive dehalogenase-homologous genes in deep subseafloor sedimentary metagenomes.</title>
        <authorList>
            <person name="Kawai M."/>
            <person name="Futagami T."/>
            <person name="Toyoda A."/>
            <person name="Takaki Y."/>
            <person name="Nishi S."/>
            <person name="Hori S."/>
            <person name="Arai W."/>
            <person name="Tsubouchi T."/>
            <person name="Morono Y."/>
            <person name="Uchiyama I."/>
            <person name="Ito T."/>
            <person name="Fujiyama A."/>
            <person name="Inagaki F."/>
            <person name="Takami H."/>
        </authorList>
    </citation>
    <scope>NUCLEOTIDE SEQUENCE</scope>
    <source>
        <strain evidence="5">Expedition CK06-06</strain>
    </source>
</reference>
<dbReference type="Pfam" id="PF00005">
    <property type="entry name" value="ABC_tran"/>
    <property type="match status" value="1"/>
</dbReference>
<keyword evidence="3" id="KW-0029">Amino-acid transport</keyword>
<proteinExistence type="inferred from homology"/>
<keyword evidence="2" id="KW-0813">Transport</keyword>
<dbReference type="GO" id="GO:0005524">
    <property type="term" value="F:ATP binding"/>
    <property type="evidence" value="ECO:0007669"/>
    <property type="project" value="InterPro"/>
</dbReference>
<sequence length="183" mass="19838">MKLQAVGIEVMYRGIILVIKGISFALDEGQVVAFLGANGAGKTTTLKAISGLILTEEGRVTSGFISLDGQRIENKDPEEASKLGIIQVLEGRRIFEHLTVEQNLMAGAHMRSDRAGVKADLEMVYGMFPAIQPVRMRKCGYCSGGEQQMTAVGRALMARPKILLLDEASLGLAPIPFERFTTL</sequence>
<dbReference type="GO" id="GO:0015658">
    <property type="term" value="F:branched-chain amino acid transmembrane transporter activity"/>
    <property type="evidence" value="ECO:0007669"/>
    <property type="project" value="TreeGrafter"/>
</dbReference>
<evidence type="ECO:0000256" key="2">
    <source>
        <dbReference type="ARBA" id="ARBA00022448"/>
    </source>
</evidence>
<dbReference type="GO" id="GO:0015807">
    <property type="term" value="P:L-amino acid transport"/>
    <property type="evidence" value="ECO:0007669"/>
    <property type="project" value="TreeGrafter"/>
</dbReference>
<evidence type="ECO:0000256" key="3">
    <source>
        <dbReference type="ARBA" id="ARBA00022970"/>
    </source>
</evidence>
<dbReference type="InterPro" id="IPR052156">
    <property type="entry name" value="BCAA_Transport_ATP-bd_LivF"/>
</dbReference>
<organism evidence="5">
    <name type="scientific">marine sediment metagenome</name>
    <dbReference type="NCBI Taxonomy" id="412755"/>
    <lineage>
        <taxon>unclassified sequences</taxon>
        <taxon>metagenomes</taxon>
        <taxon>ecological metagenomes</taxon>
    </lineage>
</organism>
<gene>
    <name evidence="5" type="ORF">S06H3_39254</name>
</gene>
<accession>X1PW95</accession>
<dbReference type="SUPFAM" id="SSF52540">
    <property type="entry name" value="P-loop containing nucleoside triphosphate hydrolases"/>
    <property type="match status" value="1"/>
</dbReference>
<dbReference type="PANTHER" id="PTHR43820:SF8">
    <property type="entry name" value="ABC TRANSPORTER SUBSTRATE-BINDING PROTEIN"/>
    <property type="match status" value="1"/>
</dbReference>
<evidence type="ECO:0000313" key="5">
    <source>
        <dbReference type="EMBL" id="GAI43125.1"/>
    </source>
</evidence>
<dbReference type="InterPro" id="IPR003439">
    <property type="entry name" value="ABC_transporter-like_ATP-bd"/>
</dbReference>
<name>X1PW95_9ZZZZ</name>
<comment type="similarity">
    <text evidence="1">Belongs to the ABC transporter superfamily.</text>
</comment>